<dbReference type="InterPro" id="IPR050173">
    <property type="entry name" value="ABC_transporter_C-like"/>
</dbReference>
<organism evidence="11 12">
    <name type="scientific">Cephus cinctus</name>
    <name type="common">Wheat stem sawfly</name>
    <dbReference type="NCBI Taxonomy" id="211228"/>
    <lineage>
        <taxon>Eukaryota</taxon>
        <taxon>Metazoa</taxon>
        <taxon>Ecdysozoa</taxon>
        <taxon>Arthropoda</taxon>
        <taxon>Hexapoda</taxon>
        <taxon>Insecta</taxon>
        <taxon>Pterygota</taxon>
        <taxon>Neoptera</taxon>
        <taxon>Endopterygota</taxon>
        <taxon>Hymenoptera</taxon>
        <taxon>Cephoidea</taxon>
        <taxon>Cephidae</taxon>
        <taxon>Cephus</taxon>
    </lineage>
</organism>
<evidence type="ECO:0000256" key="6">
    <source>
        <dbReference type="ARBA" id="ARBA00022989"/>
    </source>
</evidence>
<feature type="domain" description="ABC transporter" evidence="9">
    <location>
        <begin position="1139"/>
        <end position="1368"/>
    </location>
</feature>
<evidence type="ECO:0000256" key="5">
    <source>
        <dbReference type="ARBA" id="ARBA00022840"/>
    </source>
</evidence>
<keyword evidence="2" id="KW-0813">Transport</keyword>
<dbReference type="PANTHER" id="PTHR24223">
    <property type="entry name" value="ATP-BINDING CASSETTE SUB-FAMILY C"/>
    <property type="match status" value="1"/>
</dbReference>
<keyword evidence="4" id="KW-0547">Nucleotide-binding</keyword>
<feature type="transmembrane region" description="Helical" evidence="8">
    <location>
        <begin position="1045"/>
        <end position="1065"/>
    </location>
</feature>
<evidence type="ECO:0000256" key="7">
    <source>
        <dbReference type="ARBA" id="ARBA00023136"/>
    </source>
</evidence>
<dbReference type="PROSITE" id="PS00211">
    <property type="entry name" value="ABC_TRANSPORTER_1"/>
    <property type="match status" value="2"/>
</dbReference>
<keyword evidence="6 8" id="KW-1133">Transmembrane helix</keyword>
<proteinExistence type="predicted"/>
<feature type="transmembrane region" description="Helical" evidence="8">
    <location>
        <begin position="246"/>
        <end position="266"/>
    </location>
</feature>
<accession>A0AAJ7CHC3</accession>
<evidence type="ECO:0000256" key="2">
    <source>
        <dbReference type="ARBA" id="ARBA00022448"/>
    </source>
</evidence>
<dbReference type="Pfam" id="PF00005">
    <property type="entry name" value="ABC_tran"/>
    <property type="match status" value="2"/>
</dbReference>
<dbReference type="CDD" id="cd03250">
    <property type="entry name" value="ABCC_MRP_domain1"/>
    <property type="match status" value="1"/>
</dbReference>
<evidence type="ECO:0000256" key="8">
    <source>
        <dbReference type="SAM" id="Phobius"/>
    </source>
</evidence>
<dbReference type="InterPro" id="IPR003439">
    <property type="entry name" value="ABC_transporter-like_ATP-bd"/>
</dbReference>
<dbReference type="GO" id="GO:0016887">
    <property type="term" value="F:ATP hydrolysis activity"/>
    <property type="evidence" value="ECO:0007669"/>
    <property type="project" value="InterPro"/>
</dbReference>
<feature type="transmembrane region" description="Helical" evidence="8">
    <location>
        <begin position="948"/>
        <end position="971"/>
    </location>
</feature>
<gene>
    <name evidence="12" type="primary">LOC107274811</name>
</gene>
<dbReference type="Gene3D" id="3.40.50.300">
    <property type="entry name" value="P-loop containing nucleotide triphosphate hydrolases"/>
    <property type="match status" value="2"/>
</dbReference>
<feature type="transmembrane region" description="Helical" evidence="8">
    <location>
        <begin position="96"/>
        <end position="122"/>
    </location>
</feature>
<dbReference type="FunFam" id="1.20.1560.10:FF:000026">
    <property type="entry name" value="Multidrug resistance-associated protein lethal(2)03659"/>
    <property type="match status" value="1"/>
</dbReference>
<dbReference type="SUPFAM" id="SSF90123">
    <property type="entry name" value="ABC transporter transmembrane region"/>
    <property type="match status" value="2"/>
</dbReference>
<dbReference type="Proteomes" id="UP000694920">
    <property type="component" value="Unplaced"/>
</dbReference>
<feature type="domain" description="ABC transporter" evidence="9">
    <location>
        <begin position="422"/>
        <end position="645"/>
    </location>
</feature>
<dbReference type="RefSeq" id="XP_015609831.1">
    <property type="nucleotide sequence ID" value="XM_015754345.2"/>
</dbReference>
<dbReference type="Pfam" id="PF00664">
    <property type="entry name" value="ABC_membrane"/>
    <property type="match status" value="2"/>
</dbReference>
<evidence type="ECO:0000259" key="10">
    <source>
        <dbReference type="PROSITE" id="PS50929"/>
    </source>
</evidence>
<dbReference type="KEGG" id="ccin:107274811"/>
<reference evidence="12" key="1">
    <citation type="submission" date="2025-08" db="UniProtKB">
        <authorList>
            <consortium name="RefSeq"/>
        </authorList>
    </citation>
    <scope>IDENTIFICATION</scope>
</reference>
<dbReference type="SMART" id="SM00382">
    <property type="entry name" value="AAA"/>
    <property type="match status" value="2"/>
</dbReference>
<keyword evidence="5" id="KW-0067">ATP-binding</keyword>
<evidence type="ECO:0000259" key="9">
    <source>
        <dbReference type="PROSITE" id="PS50893"/>
    </source>
</evidence>
<dbReference type="PROSITE" id="PS50893">
    <property type="entry name" value="ABC_TRANSPORTER_2"/>
    <property type="match status" value="2"/>
</dbReference>
<comment type="subcellular location">
    <subcellularLocation>
        <location evidence="1">Membrane</location>
        <topology evidence="1">Multi-pass membrane protein</topology>
    </subcellularLocation>
</comment>
<feature type="domain" description="ABC transmembrane type-1" evidence="10">
    <location>
        <begin position="113"/>
        <end position="389"/>
    </location>
</feature>
<keyword evidence="11" id="KW-1185">Reference proteome</keyword>
<dbReference type="GO" id="GO:0140359">
    <property type="term" value="F:ABC-type transporter activity"/>
    <property type="evidence" value="ECO:0007669"/>
    <property type="project" value="InterPro"/>
</dbReference>
<keyword evidence="3 8" id="KW-0812">Transmembrane</keyword>
<feature type="transmembrane region" description="Helical" evidence="8">
    <location>
        <begin position="700"/>
        <end position="722"/>
    </location>
</feature>
<dbReference type="GeneID" id="107274811"/>
<dbReference type="PANTHER" id="PTHR24223:SF415">
    <property type="entry name" value="FI20190P1"/>
    <property type="match status" value="1"/>
</dbReference>
<dbReference type="CDD" id="cd18580">
    <property type="entry name" value="ABC_6TM_ABCC_D2"/>
    <property type="match status" value="1"/>
</dbReference>
<dbReference type="GO" id="GO:0016020">
    <property type="term" value="C:membrane"/>
    <property type="evidence" value="ECO:0007669"/>
    <property type="project" value="UniProtKB-SubCell"/>
</dbReference>
<evidence type="ECO:0000313" key="12">
    <source>
        <dbReference type="RefSeq" id="XP_015609831.1"/>
    </source>
</evidence>
<dbReference type="SUPFAM" id="SSF52540">
    <property type="entry name" value="P-loop containing nucleoside triphosphate hydrolases"/>
    <property type="match status" value="2"/>
</dbReference>
<feature type="transmembrane region" description="Helical" evidence="8">
    <location>
        <begin position="1071"/>
        <end position="1089"/>
    </location>
</feature>
<dbReference type="GO" id="GO:0005524">
    <property type="term" value="F:ATP binding"/>
    <property type="evidence" value="ECO:0007669"/>
    <property type="project" value="UniProtKB-KW"/>
</dbReference>
<feature type="domain" description="ABC transmembrane type-1" evidence="10">
    <location>
        <begin position="860"/>
        <end position="1101"/>
    </location>
</feature>
<dbReference type="InterPro" id="IPR027417">
    <property type="entry name" value="P-loop_NTPase"/>
</dbReference>
<evidence type="ECO:0000256" key="4">
    <source>
        <dbReference type="ARBA" id="ARBA00022741"/>
    </source>
</evidence>
<protein>
    <submittedName>
        <fullName evidence="12">Multidrug resistance-associated protein 4</fullName>
    </submittedName>
</protein>
<dbReference type="FunFam" id="3.40.50.300:FF:000163">
    <property type="entry name" value="Multidrug resistance-associated protein member 4"/>
    <property type="match status" value="1"/>
</dbReference>
<feature type="transmembrane region" description="Helical" evidence="8">
    <location>
        <begin position="219"/>
        <end position="240"/>
    </location>
</feature>
<dbReference type="Gene3D" id="1.20.1560.10">
    <property type="entry name" value="ABC transporter type 1, transmembrane domain"/>
    <property type="match status" value="2"/>
</dbReference>
<evidence type="ECO:0000313" key="11">
    <source>
        <dbReference type="Proteomes" id="UP000694920"/>
    </source>
</evidence>
<evidence type="ECO:0000256" key="3">
    <source>
        <dbReference type="ARBA" id="ARBA00022692"/>
    </source>
</evidence>
<dbReference type="InterPro" id="IPR044726">
    <property type="entry name" value="ABCC_6TM_D2"/>
</dbReference>
<dbReference type="InterPro" id="IPR036640">
    <property type="entry name" value="ABC1_TM_sf"/>
</dbReference>
<sequence>MRVHAGGGGVELKMDSSKKFNNPNPINDANPFSRLIFWWLKPLFSYGRNHDLEVKNLYNALPRDHSERLGNKLERNWNEELKNAEEKKRNPKLLNALIKTFIWSYMYYGGWILLLSCVIRVVQPHALSLLISHFTPGSDSTPQRAYTYATIVIVLAIIYTFVSHHCNMGQLLIGMRVRVACSSLIYRKILRLSTSAVGRTAGGQVINLLSNDVARFDNLFMFLHYIWIMPIQAMLIGFFIWQSVGIAALAGLVLITCQTIPVQGYMSKWTSKLRLKIALRTDERVRLMSEIIGGIQVIKMYTWEKPFEKLVSMARIYEVKVLTLNSYLKGFNLATFVFTERTTLFFTLMTYALMGNVISADKAFSIAQYFNILQATMAIFYPLAVSSSAEALVSIKRLQDFLMLDENVPSLTSQPSNEKVGVTVKDVTASWTEKSISNTLHKVNLKIPPGKLCAIVGPVGSGKSSFLQLMLGELQPSQGKVIAGGIVSYASQEAWLFLGTVRNNILFGLPYDKDKYKKVTEVCALVKDFEQFPQGDKTFVGDRGNSLSGGQRARINLARAVYRDADVYLLDDPLSAVDTHVGKHLFDQCINGYLRSKTRILVTHQVQYLKDADVIVILNNGQIENQGTFEELQKSSVNIAKLITSEDQEEKPSEVSLRKRLVSEVSYASAVDDEEDEEEPQETEELMAKGEMSKSVYWKYIRAGASIFAVMLFIMFLVLGQFGSSGSDYWVAYWIRQEELKLMYNTEFLRNLNESSLNSTTIIPSILSRDNIGNNLFNDTLDIISAISPFTENITEESFNSTKSLNNLESVTSLTTEWADELSTIFNDASEGLPLPEKLQSNNSTKKPIEISYMDTSTALWIYGAFVALSFVGTTLRNIFFYRICMNASRNLHDLMFSCILKAPMHFFDSHSSGRILNRFSKDIGAVDEILPSTIIESIQVFAVMTGILLQVVIINWWAIFPISVMGFFYWKIRTIYMATAWNIKRLEGVTKSPVFSHVNSSMSGLATIRASRVQEMVLKDFDGFQDVHTGATYLLIASSTAFGFWLDVVSNVFVAVVTYSFILLDTGDTFAGNVGLAISQVLILCGMLQHGMRQSSEMVSQMTSVERILEFTKLEKEGPFESHPTHKPPATWPSKGQLKFEHLYLRYSDTDAPVLKDLNLIVRPAMKVGVVGRTGAGKSSLISALFHLGKLDGDIYLDEVSVKKIGLHDLRSKISIIPQEPVLFSASLRDNLDPFHKFEDAALWDALEEVELKNSVPSLDHQVNHGGSNFSAGQRQLVCLARAIVRNNKVLVLDEATANVDPTTDALIQTTIRRKFKNCTVLTVAHRLNTIMDSDKVLVMDQGEAVEFGHPHELLQNENGYFSNMVRETGTVMTEQLKRIAKEAFENIHEEVVAVHQSNGNVSIQETLQ</sequence>
<dbReference type="CDD" id="cd03244">
    <property type="entry name" value="ABCC_MRP_domain2"/>
    <property type="match status" value="1"/>
</dbReference>
<dbReference type="InterPro" id="IPR003593">
    <property type="entry name" value="AAA+_ATPase"/>
</dbReference>
<dbReference type="InterPro" id="IPR044746">
    <property type="entry name" value="ABCC_6TM_D1"/>
</dbReference>
<dbReference type="PROSITE" id="PS50929">
    <property type="entry name" value="ABC_TM1F"/>
    <property type="match status" value="2"/>
</dbReference>
<feature type="transmembrane region" description="Helical" evidence="8">
    <location>
        <begin position="860"/>
        <end position="880"/>
    </location>
</feature>
<dbReference type="InterPro" id="IPR011527">
    <property type="entry name" value="ABC1_TM_dom"/>
</dbReference>
<keyword evidence="7 8" id="KW-0472">Membrane</keyword>
<dbReference type="FunFam" id="3.40.50.300:FF:000482">
    <property type="entry name" value="Multidrug resistance-associated protein member 4"/>
    <property type="match status" value="1"/>
</dbReference>
<dbReference type="InterPro" id="IPR017871">
    <property type="entry name" value="ABC_transporter-like_CS"/>
</dbReference>
<feature type="transmembrane region" description="Helical" evidence="8">
    <location>
        <begin position="145"/>
        <end position="162"/>
    </location>
</feature>
<dbReference type="FunFam" id="1.20.1560.10:FF:000014">
    <property type="entry name" value="Multidrug resistance-associated protein member 4"/>
    <property type="match status" value="1"/>
</dbReference>
<name>A0AAJ7CHC3_CEPCN</name>
<evidence type="ECO:0000256" key="1">
    <source>
        <dbReference type="ARBA" id="ARBA00004141"/>
    </source>
</evidence>
<dbReference type="CDD" id="cd18579">
    <property type="entry name" value="ABC_6TM_ABCC_D1"/>
    <property type="match status" value="1"/>
</dbReference>